<feature type="transmembrane region" description="Helical" evidence="2">
    <location>
        <begin position="167"/>
        <end position="190"/>
    </location>
</feature>
<dbReference type="AlphaFoldDB" id="A0A1V6QBT4"/>
<keyword evidence="2" id="KW-0472">Membrane</keyword>
<dbReference type="Proteomes" id="UP000191672">
    <property type="component" value="Unassembled WGS sequence"/>
</dbReference>
<evidence type="ECO:0000313" key="3">
    <source>
        <dbReference type="EMBL" id="OQD86681.1"/>
    </source>
</evidence>
<evidence type="ECO:0000313" key="4">
    <source>
        <dbReference type="Proteomes" id="UP000191672"/>
    </source>
</evidence>
<evidence type="ECO:0000256" key="2">
    <source>
        <dbReference type="SAM" id="Phobius"/>
    </source>
</evidence>
<keyword evidence="2" id="KW-1133">Transmembrane helix</keyword>
<evidence type="ECO:0000256" key="1">
    <source>
        <dbReference type="SAM" id="MobiDB-lite"/>
    </source>
</evidence>
<name>A0A1V6QBT4_9EURO</name>
<evidence type="ECO:0008006" key="5">
    <source>
        <dbReference type="Google" id="ProtNLM"/>
    </source>
</evidence>
<reference evidence="4" key="1">
    <citation type="journal article" date="2017" name="Nat. Microbiol.">
        <title>Global analysis of biosynthetic gene clusters reveals vast potential of secondary metabolite production in Penicillium species.</title>
        <authorList>
            <person name="Nielsen J.C."/>
            <person name="Grijseels S."/>
            <person name="Prigent S."/>
            <person name="Ji B."/>
            <person name="Dainat J."/>
            <person name="Nielsen K.F."/>
            <person name="Frisvad J.C."/>
            <person name="Workman M."/>
            <person name="Nielsen J."/>
        </authorList>
    </citation>
    <scope>NUCLEOTIDE SEQUENCE [LARGE SCALE GENOMIC DNA]</scope>
    <source>
        <strain evidence="4">IBT 31811</strain>
    </source>
</reference>
<dbReference type="EMBL" id="MDYN01000007">
    <property type="protein sequence ID" value="OQD86681.1"/>
    <property type="molecule type" value="Genomic_DNA"/>
</dbReference>
<proteinExistence type="predicted"/>
<protein>
    <recommendedName>
        <fullName evidence="5">Mid2 domain-containing protein</fullName>
    </recommendedName>
</protein>
<comment type="caution">
    <text evidence="3">The sequence shown here is derived from an EMBL/GenBank/DDBJ whole genome shotgun (WGS) entry which is preliminary data.</text>
</comment>
<organism evidence="3 4">
    <name type="scientific">Penicillium antarcticum</name>
    <dbReference type="NCBI Taxonomy" id="416450"/>
    <lineage>
        <taxon>Eukaryota</taxon>
        <taxon>Fungi</taxon>
        <taxon>Dikarya</taxon>
        <taxon>Ascomycota</taxon>
        <taxon>Pezizomycotina</taxon>
        <taxon>Eurotiomycetes</taxon>
        <taxon>Eurotiomycetidae</taxon>
        <taxon>Eurotiales</taxon>
        <taxon>Aspergillaceae</taxon>
        <taxon>Penicillium</taxon>
    </lineage>
</organism>
<keyword evidence="2" id="KW-0812">Transmembrane</keyword>
<dbReference type="STRING" id="416450.A0A1V6QBT4"/>
<gene>
    <name evidence="3" type="ORF">PENANT_c007G01303</name>
</gene>
<feature type="region of interest" description="Disordered" evidence="1">
    <location>
        <begin position="121"/>
        <end position="164"/>
    </location>
</feature>
<keyword evidence="4" id="KW-1185">Reference proteome</keyword>
<sequence length="247" mass="25476">MTSTATNFQGCYPVTDGATTTSSCLSCPTPQSFVQSGTFADCLPPSSTALATTCYDNTIAYANGGSHTCGGSASCLTLTIAQTSPMDSAIATRFMCANDWDYGTTGTLYRDLVVSATTTGVSSTTSSSTATTVSSGAISTSTTQPTQPTGSSETGQPAKSGTGSSTLSGGAIAGIVLGVVAVILLAAILIRQFYPGVFGKGKPRDMYDIPEQFWGRSQPHRFDMVRELGTYEPNNVHEIGSSAYKPV</sequence>
<accession>A0A1V6QBT4</accession>